<dbReference type="Proteomes" id="UP000476934">
    <property type="component" value="Unassembled WGS sequence"/>
</dbReference>
<comment type="caution">
    <text evidence="1">The sequence shown here is derived from an EMBL/GenBank/DDBJ whole genome shotgun (WGS) entry which is preliminary data.</text>
</comment>
<accession>A0A6M0P3N6</accession>
<dbReference type="AlphaFoldDB" id="A0A6M0P3N6"/>
<reference evidence="1 2" key="1">
    <citation type="submission" date="2020-03" db="EMBL/GenBank/DDBJ databases">
        <title>Bacillus aquiflavi sp. nov., isolated from yellow water of strong flavor Chinese baijiu in Yibin region of China.</title>
        <authorList>
            <person name="Xie J."/>
        </authorList>
    </citation>
    <scope>NUCLEOTIDE SEQUENCE [LARGE SCALE GENOMIC DNA]</scope>
    <source>
        <strain evidence="1 2">Gsoil 114</strain>
    </source>
</reference>
<keyword evidence="2" id="KW-1185">Reference proteome</keyword>
<evidence type="ECO:0008006" key="3">
    <source>
        <dbReference type="Google" id="ProtNLM"/>
    </source>
</evidence>
<gene>
    <name evidence="1" type="ORF">G4D61_00820</name>
</gene>
<name>A0A6M0P3N6_9BACI</name>
<sequence length="239" mass="26346">MDRMERTNLTINGSGSYGGGLYGKVKVNGEAKVTDHLDCLLYSIRGKGQVMGNTKVETLSVFGEADLNGDLQANKVSVFGNCNVAGEGDIKNSVIRGSFKIDEKYNGERAEIKGELIVKSDVEVESFISKGHFHIDGLLNAEEIDISLRHGKSYAGEIGGKKINVRVPSSISDIFRGKKYLLLEARVIEGDDIYLENTKADIVRGQNIEIGPRCEINQIEYKGIYKKVKSSIVKEERKI</sequence>
<evidence type="ECO:0000313" key="1">
    <source>
        <dbReference type="EMBL" id="NEY18510.1"/>
    </source>
</evidence>
<protein>
    <recommendedName>
        <fullName evidence="3">Polymer-forming cytoskeletal protein</fullName>
    </recommendedName>
</protein>
<evidence type="ECO:0000313" key="2">
    <source>
        <dbReference type="Proteomes" id="UP000476934"/>
    </source>
</evidence>
<dbReference type="EMBL" id="JAAIWK010000001">
    <property type="protein sequence ID" value="NEY18510.1"/>
    <property type="molecule type" value="Genomic_DNA"/>
</dbReference>
<proteinExistence type="predicted"/>
<organism evidence="1 2">
    <name type="scientific">Heyndrickxia ginsengihumi</name>
    <dbReference type="NCBI Taxonomy" id="363870"/>
    <lineage>
        <taxon>Bacteria</taxon>
        <taxon>Bacillati</taxon>
        <taxon>Bacillota</taxon>
        <taxon>Bacilli</taxon>
        <taxon>Bacillales</taxon>
        <taxon>Bacillaceae</taxon>
        <taxon>Heyndrickxia</taxon>
    </lineage>
</organism>